<protein>
    <submittedName>
        <fullName evidence="2">DUF805 domain-containing protein</fullName>
    </submittedName>
</protein>
<dbReference type="RefSeq" id="WP_224606635.1">
    <property type="nucleotide sequence ID" value="NZ_JAIQXV010000004.1"/>
</dbReference>
<gene>
    <name evidence="2" type="ORF">ACFP90_09480</name>
</gene>
<keyword evidence="1" id="KW-0472">Membrane</keyword>
<dbReference type="Pfam" id="PF05656">
    <property type="entry name" value="DUF805"/>
    <property type="match status" value="1"/>
</dbReference>
<dbReference type="EMBL" id="JBHSWB010000001">
    <property type="protein sequence ID" value="MFC6660563.1"/>
    <property type="molecule type" value="Genomic_DNA"/>
</dbReference>
<evidence type="ECO:0000313" key="2">
    <source>
        <dbReference type="EMBL" id="MFC6660563.1"/>
    </source>
</evidence>
<evidence type="ECO:0000313" key="3">
    <source>
        <dbReference type="Proteomes" id="UP001596317"/>
    </source>
</evidence>
<dbReference type="PANTHER" id="PTHR34980:SF2">
    <property type="entry name" value="INNER MEMBRANE PROTEIN YHAH-RELATED"/>
    <property type="match status" value="1"/>
</dbReference>
<comment type="caution">
    <text evidence="2">The sequence shown here is derived from an EMBL/GenBank/DDBJ whole genome shotgun (WGS) entry which is preliminary data.</text>
</comment>
<feature type="transmembrane region" description="Helical" evidence="1">
    <location>
        <begin position="98"/>
        <end position="119"/>
    </location>
</feature>
<feature type="transmembrane region" description="Helical" evidence="1">
    <location>
        <begin position="63"/>
        <end position="86"/>
    </location>
</feature>
<accession>A0ABW1ZJE8</accession>
<name>A0ABW1ZJE8_9DEIO</name>
<feature type="transmembrane region" description="Helical" evidence="1">
    <location>
        <begin position="24"/>
        <end position="43"/>
    </location>
</feature>
<dbReference type="InterPro" id="IPR008523">
    <property type="entry name" value="DUF805"/>
</dbReference>
<keyword evidence="3" id="KW-1185">Reference proteome</keyword>
<reference evidence="3" key="1">
    <citation type="journal article" date="2019" name="Int. J. Syst. Evol. Microbiol.">
        <title>The Global Catalogue of Microorganisms (GCM) 10K type strain sequencing project: providing services to taxonomists for standard genome sequencing and annotation.</title>
        <authorList>
            <consortium name="The Broad Institute Genomics Platform"/>
            <consortium name="The Broad Institute Genome Sequencing Center for Infectious Disease"/>
            <person name="Wu L."/>
            <person name="Ma J."/>
        </authorList>
    </citation>
    <scope>NUCLEOTIDE SEQUENCE [LARGE SCALE GENOMIC DNA]</scope>
    <source>
        <strain evidence="3">CCUG 63830</strain>
    </source>
</reference>
<proteinExistence type="predicted"/>
<keyword evidence="1" id="KW-0812">Transmembrane</keyword>
<evidence type="ECO:0000256" key="1">
    <source>
        <dbReference type="SAM" id="Phobius"/>
    </source>
</evidence>
<organism evidence="2 3">
    <name type="scientific">Deinococcus multiflagellatus</name>
    <dbReference type="NCBI Taxonomy" id="1656887"/>
    <lineage>
        <taxon>Bacteria</taxon>
        <taxon>Thermotogati</taxon>
        <taxon>Deinococcota</taxon>
        <taxon>Deinococci</taxon>
        <taxon>Deinococcales</taxon>
        <taxon>Deinococcaceae</taxon>
        <taxon>Deinococcus</taxon>
    </lineage>
</organism>
<dbReference type="PANTHER" id="PTHR34980">
    <property type="entry name" value="INNER MEMBRANE PROTEIN-RELATED-RELATED"/>
    <property type="match status" value="1"/>
</dbReference>
<dbReference type="Proteomes" id="UP001596317">
    <property type="component" value="Unassembled WGS sequence"/>
</dbReference>
<sequence>MNEYLKVIKNNYANFRGRARRREFWMFTLINTIILVLLMLPWYPAYISSMSQGETGLPFGAGGLAGIFSILYAVYTLAMILPTLAVTVRRLHDTGKSGWWYLLNLIPFGSIVILVFTVLDSEPGANKWGPNPKGLNTGAAAPASNW</sequence>
<keyword evidence="1" id="KW-1133">Transmembrane helix</keyword>